<evidence type="ECO:0000256" key="15">
    <source>
        <dbReference type="ARBA" id="ARBA00025589"/>
    </source>
</evidence>
<dbReference type="GO" id="GO:0003684">
    <property type="term" value="F:damaged DNA binding"/>
    <property type="evidence" value="ECO:0007669"/>
    <property type="project" value="InterPro"/>
</dbReference>
<dbReference type="Pfam" id="PF11799">
    <property type="entry name" value="IMS_C"/>
    <property type="match status" value="1"/>
</dbReference>
<dbReference type="InterPro" id="IPR024728">
    <property type="entry name" value="PolY_HhH_motif"/>
</dbReference>
<dbReference type="FunFam" id="3.30.1490.100:FF:000004">
    <property type="entry name" value="DNA polymerase IV"/>
    <property type="match status" value="1"/>
</dbReference>
<organism evidence="19 20">
    <name type="scientific">Futiania mangrovi</name>
    <dbReference type="NCBI Taxonomy" id="2959716"/>
    <lineage>
        <taxon>Bacteria</taxon>
        <taxon>Pseudomonadati</taxon>
        <taxon>Pseudomonadota</taxon>
        <taxon>Alphaproteobacteria</taxon>
        <taxon>Futianiales</taxon>
        <taxon>Futianiaceae</taxon>
        <taxon>Futiania</taxon>
    </lineage>
</organism>
<reference evidence="19" key="1">
    <citation type="submission" date="2022-06" db="EMBL/GenBank/DDBJ databases">
        <title>Isolation and Genomics of Futiania mangrovii gen. nov., sp. nov., a Rare and Metabolically-versatile member in the Class Alphaproteobacteria.</title>
        <authorList>
            <person name="Liu L."/>
            <person name="Huang W.-C."/>
            <person name="Pan J."/>
            <person name="Li J."/>
            <person name="Huang Y."/>
            <person name="Du H."/>
            <person name="Liu Y."/>
            <person name="Li M."/>
        </authorList>
    </citation>
    <scope>NUCLEOTIDE SEQUENCE</scope>
    <source>
        <strain evidence="19">FT118</strain>
    </source>
</reference>
<evidence type="ECO:0000256" key="5">
    <source>
        <dbReference type="ARBA" id="ARBA00022490"/>
    </source>
</evidence>
<evidence type="ECO:0000256" key="9">
    <source>
        <dbReference type="ARBA" id="ARBA00022723"/>
    </source>
</evidence>
<dbReference type="SUPFAM" id="SSF56672">
    <property type="entry name" value="DNA/RNA polymerases"/>
    <property type="match status" value="1"/>
</dbReference>
<keyword evidence="5 17" id="KW-0963">Cytoplasm</keyword>
<dbReference type="GO" id="GO:0009432">
    <property type="term" value="P:SOS response"/>
    <property type="evidence" value="ECO:0007669"/>
    <property type="project" value="TreeGrafter"/>
</dbReference>
<evidence type="ECO:0000313" key="20">
    <source>
        <dbReference type="Proteomes" id="UP001055804"/>
    </source>
</evidence>
<comment type="subcellular location">
    <subcellularLocation>
        <location evidence="1 17">Cytoplasm</location>
    </subcellularLocation>
</comment>
<feature type="active site" evidence="17">
    <location>
        <position position="139"/>
    </location>
</feature>
<evidence type="ECO:0000256" key="4">
    <source>
        <dbReference type="ARBA" id="ARBA00022457"/>
    </source>
</evidence>
<keyword evidence="8 17" id="KW-0235">DNA replication</keyword>
<dbReference type="GO" id="GO:0042276">
    <property type="term" value="P:error-prone translesion synthesis"/>
    <property type="evidence" value="ECO:0007669"/>
    <property type="project" value="TreeGrafter"/>
</dbReference>
<proteinExistence type="inferred from homology"/>
<dbReference type="EC" id="2.7.7.7" evidence="17"/>
<keyword evidence="9 17" id="KW-0479">Metal-binding</keyword>
<evidence type="ECO:0000256" key="12">
    <source>
        <dbReference type="ARBA" id="ARBA00022932"/>
    </source>
</evidence>
<evidence type="ECO:0000256" key="13">
    <source>
        <dbReference type="ARBA" id="ARBA00023125"/>
    </source>
</evidence>
<dbReference type="AlphaFoldDB" id="A0A9J6PCB0"/>
<keyword evidence="7 17" id="KW-0548">Nucleotidyltransferase</keyword>
<feature type="site" description="Substrate discrimination" evidence="17">
    <location>
        <position position="49"/>
    </location>
</feature>
<dbReference type="SUPFAM" id="SSF100879">
    <property type="entry name" value="Lesion bypass DNA polymerase (Y-family), little finger domain"/>
    <property type="match status" value="1"/>
</dbReference>
<evidence type="ECO:0000256" key="17">
    <source>
        <dbReference type="HAMAP-Rule" id="MF_01113"/>
    </source>
</evidence>
<dbReference type="EMBL" id="JAMZFT010000001">
    <property type="protein sequence ID" value="MCP1335251.1"/>
    <property type="molecule type" value="Genomic_DNA"/>
</dbReference>
<dbReference type="Gene3D" id="1.10.150.20">
    <property type="entry name" value="5' to 3' exonuclease, C-terminal subdomain"/>
    <property type="match status" value="1"/>
</dbReference>
<name>A0A9J6PCB0_9PROT</name>
<evidence type="ECO:0000256" key="8">
    <source>
        <dbReference type="ARBA" id="ARBA00022705"/>
    </source>
</evidence>
<feature type="binding site" evidence="17">
    <location>
        <position position="138"/>
    </location>
    <ligand>
        <name>Mg(2+)</name>
        <dbReference type="ChEBI" id="CHEBI:18420"/>
    </ligand>
</feature>
<dbReference type="InterPro" id="IPR043502">
    <property type="entry name" value="DNA/RNA_pol_sf"/>
</dbReference>
<dbReference type="FunFam" id="3.40.1170.60:FF:000001">
    <property type="entry name" value="DNA polymerase IV"/>
    <property type="match status" value="1"/>
</dbReference>
<comment type="subunit">
    <text evidence="3 17">Monomer.</text>
</comment>
<dbReference type="Pfam" id="PF00817">
    <property type="entry name" value="IMS"/>
    <property type="match status" value="1"/>
</dbReference>
<comment type="catalytic activity">
    <reaction evidence="16 17">
        <text>DNA(n) + a 2'-deoxyribonucleoside 5'-triphosphate = DNA(n+1) + diphosphate</text>
        <dbReference type="Rhea" id="RHEA:22508"/>
        <dbReference type="Rhea" id="RHEA-COMP:17339"/>
        <dbReference type="Rhea" id="RHEA-COMP:17340"/>
        <dbReference type="ChEBI" id="CHEBI:33019"/>
        <dbReference type="ChEBI" id="CHEBI:61560"/>
        <dbReference type="ChEBI" id="CHEBI:173112"/>
        <dbReference type="EC" id="2.7.7.7"/>
    </reaction>
</comment>
<keyword evidence="10 17" id="KW-0227">DNA damage</keyword>
<dbReference type="HAMAP" id="MF_01113">
    <property type="entry name" value="DNApol_IV"/>
    <property type="match status" value="1"/>
</dbReference>
<keyword evidence="6 17" id="KW-0808">Transferase</keyword>
<keyword evidence="14 17" id="KW-0234">DNA repair</keyword>
<accession>A0A9J6PCB0</accession>
<evidence type="ECO:0000256" key="14">
    <source>
        <dbReference type="ARBA" id="ARBA00023204"/>
    </source>
</evidence>
<feature type="binding site" evidence="17">
    <location>
        <position position="44"/>
    </location>
    <ligand>
        <name>Mg(2+)</name>
        <dbReference type="ChEBI" id="CHEBI:18420"/>
    </ligand>
</feature>
<evidence type="ECO:0000256" key="10">
    <source>
        <dbReference type="ARBA" id="ARBA00022763"/>
    </source>
</evidence>
<dbReference type="PANTHER" id="PTHR11076:SF33">
    <property type="entry name" value="DNA POLYMERASE KAPPA"/>
    <property type="match status" value="1"/>
</dbReference>
<keyword evidence="12 17" id="KW-0239">DNA-directed DNA polymerase</keyword>
<dbReference type="Gene3D" id="3.40.1170.60">
    <property type="match status" value="1"/>
</dbReference>
<evidence type="ECO:0000256" key="6">
    <source>
        <dbReference type="ARBA" id="ARBA00022679"/>
    </source>
</evidence>
<dbReference type="NCBIfam" id="NF002751">
    <property type="entry name" value="PRK02794.1"/>
    <property type="match status" value="1"/>
</dbReference>
<comment type="caution">
    <text evidence="19">The sequence shown here is derived from an EMBL/GenBank/DDBJ whole genome shotgun (WGS) entry which is preliminary data.</text>
</comment>
<dbReference type="InterPro" id="IPR022880">
    <property type="entry name" value="DNApol_IV"/>
</dbReference>
<dbReference type="GO" id="GO:0005829">
    <property type="term" value="C:cytosol"/>
    <property type="evidence" value="ECO:0007669"/>
    <property type="project" value="TreeGrafter"/>
</dbReference>
<dbReference type="GO" id="GO:0006261">
    <property type="term" value="P:DNA-templated DNA replication"/>
    <property type="evidence" value="ECO:0007669"/>
    <property type="project" value="UniProtKB-UniRule"/>
</dbReference>
<dbReference type="PANTHER" id="PTHR11076">
    <property type="entry name" value="DNA REPAIR POLYMERASE UMUC / TRANSFERASE FAMILY MEMBER"/>
    <property type="match status" value="1"/>
</dbReference>
<keyword evidence="11 17" id="KW-0460">Magnesium</keyword>
<dbReference type="RefSeq" id="WP_269331200.1">
    <property type="nucleotide sequence ID" value="NZ_JAMZFT010000001.1"/>
</dbReference>
<dbReference type="PROSITE" id="PS50173">
    <property type="entry name" value="UMUC"/>
    <property type="match status" value="1"/>
</dbReference>
<evidence type="ECO:0000313" key="19">
    <source>
        <dbReference type="EMBL" id="MCP1335251.1"/>
    </source>
</evidence>
<evidence type="ECO:0000256" key="1">
    <source>
        <dbReference type="ARBA" id="ARBA00004496"/>
    </source>
</evidence>
<feature type="domain" description="UmuC" evidence="18">
    <location>
        <begin position="40"/>
        <end position="221"/>
    </location>
</feature>
<protein>
    <recommendedName>
        <fullName evidence="17">DNA polymerase IV</fullName>
        <shortName evidence="17">Pol IV</shortName>
        <ecNumber evidence="17">2.7.7.7</ecNumber>
    </recommendedName>
</protein>
<dbReference type="InterPro" id="IPR043128">
    <property type="entry name" value="Rev_trsase/Diguanyl_cyclase"/>
</dbReference>
<dbReference type="Gene3D" id="3.30.1490.100">
    <property type="entry name" value="DNA polymerase, Y-family, little finger domain"/>
    <property type="match status" value="1"/>
</dbReference>
<gene>
    <name evidence="17" type="primary">dinB</name>
    <name evidence="19" type="ORF">NJQ99_02410</name>
</gene>
<dbReference type="GO" id="GO:0000287">
    <property type="term" value="F:magnesium ion binding"/>
    <property type="evidence" value="ECO:0007669"/>
    <property type="project" value="UniProtKB-UniRule"/>
</dbReference>
<dbReference type="InterPro" id="IPR001126">
    <property type="entry name" value="UmuC"/>
</dbReference>
<dbReference type="Proteomes" id="UP001055804">
    <property type="component" value="Unassembled WGS sequence"/>
</dbReference>
<evidence type="ECO:0000256" key="2">
    <source>
        <dbReference type="ARBA" id="ARBA00010945"/>
    </source>
</evidence>
<keyword evidence="20" id="KW-1185">Reference proteome</keyword>
<evidence type="ECO:0000256" key="16">
    <source>
        <dbReference type="ARBA" id="ARBA00049244"/>
    </source>
</evidence>
<evidence type="ECO:0000259" key="18">
    <source>
        <dbReference type="PROSITE" id="PS50173"/>
    </source>
</evidence>
<keyword evidence="4 17" id="KW-0515">Mutator protein</keyword>
<comment type="function">
    <text evidence="15 17">Poorly processive, error-prone DNA polymerase involved in untargeted mutagenesis. Copies undamaged DNA at stalled replication forks, which arise in vivo from mismatched or misaligned primer ends. These misaligned primers can be extended by PolIV. Exhibits no 3'-5' exonuclease (proofreading) activity. May be involved in translesional synthesis, in conjunction with the beta clamp from PolIII.</text>
</comment>
<dbReference type="NCBIfam" id="NF002677">
    <property type="entry name" value="PRK02406.1"/>
    <property type="match status" value="1"/>
</dbReference>
<evidence type="ECO:0000256" key="3">
    <source>
        <dbReference type="ARBA" id="ARBA00011245"/>
    </source>
</evidence>
<dbReference type="GO" id="GO:0003887">
    <property type="term" value="F:DNA-directed DNA polymerase activity"/>
    <property type="evidence" value="ECO:0007669"/>
    <property type="project" value="UniProtKB-UniRule"/>
</dbReference>
<dbReference type="Pfam" id="PF11798">
    <property type="entry name" value="IMS_HHH"/>
    <property type="match status" value="1"/>
</dbReference>
<evidence type="ECO:0000256" key="7">
    <source>
        <dbReference type="ARBA" id="ARBA00022695"/>
    </source>
</evidence>
<comment type="similarity">
    <text evidence="2 17">Belongs to the DNA polymerase type-Y family.</text>
</comment>
<dbReference type="GO" id="GO:0006281">
    <property type="term" value="P:DNA repair"/>
    <property type="evidence" value="ECO:0007669"/>
    <property type="project" value="UniProtKB-UniRule"/>
</dbReference>
<dbReference type="CDD" id="cd03586">
    <property type="entry name" value="PolY_Pol_IV_kappa"/>
    <property type="match status" value="1"/>
</dbReference>
<dbReference type="InterPro" id="IPR050116">
    <property type="entry name" value="DNA_polymerase-Y"/>
</dbReference>
<dbReference type="Gene3D" id="3.30.70.270">
    <property type="match status" value="1"/>
</dbReference>
<dbReference type="InterPro" id="IPR036775">
    <property type="entry name" value="DNA_pol_Y-fam_lit_finger_sf"/>
</dbReference>
<evidence type="ECO:0000256" key="11">
    <source>
        <dbReference type="ARBA" id="ARBA00022842"/>
    </source>
</evidence>
<keyword evidence="13 17" id="KW-0238">DNA-binding</keyword>
<dbReference type="InterPro" id="IPR017961">
    <property type="entry name" value="DNA_pol_Y-fam_little_finger"/>
</dbReference>
<comment type="cofactor">
    <cofactor evidence="17">
        <name>Mg(2+)</name>
        <dbReference type="ChEBI" id="CHEBI:18420"/>
    </cofactor>
    <text evidence="17">Binds 2 magnesium ions per subunit.</text>
</comment>
<sequence length="425" mass="47289">MPGLCRDCLHWEDGDAPVRRCPACGSPRWRTHPELGRLSIAHIDCDAFYAAVEKRDNPALEDKPLIVGGGGRRGVVSTACYIARTYGVRSAMPMFKARAACPHAVVLPPDMGKYREAGRTIRAMMLEATPLVEPLSLDEAFLDLTGTERLHKGPPALTLARLLRRIEREVRVTTSAGLAPNKFLAKVASDLDKPRGFSVIGRAEAMDFLRDRPVSTIWGVGRSLGSQLEAHGIRRIGDLLRFEENDLLARYGQIGRRLYRFARGQDDRKVTPDSPAKSVSAETTFETDLATLDALDPVLWRMAEKLARRLREQKLAGLSLVLKLKTDSFRTVTRTRALPRPEWTADGLYRAARPMLEGEIGQARYRLLGIGVQRVTPRPDALADDLFDTDAEGRRKRTAAEDAMDALRRKFGTEAVFKGRGLPRN</sequence>